<dbReference type="Proteomes" id="UP001250181">
    <property type="component" value="Unassembled WGS sequence"/>
</dbReference>
<accession>A0ABU3QS02</accession>
<dbReference type="InterPro" id="IPR027417">
    <property type="entry name" value="P-loop_NTPase"/>
</dbReference>
<dbReference type="EMBL" id="JAWCTQ010000044">
    <property type="protein sequence ID" value="MDT9685576.1"/>
    <property type="molecule type" value="Genomic_DNA"/>
</dbReference>
<organism evidence="1 2">
    <name type="scientific">Streptomyces tamarix</name>
    <dbReference type="NCBI Taxonomy" id="3078565"/>
    <lineage>
        <taxon>Bacteria</taxon>
        <taxon>Bacillati</taxon>
        <taxon>Actinomycetota</taxon>
        <taxon>Actinomycetes</taxon>
        <taxon>Kitasatosporales</taxon>
        <taxon>Streptomycetaceae</taxon>
        <taxon>Streptomyces</taxon>
    </lineage>
</organism>
<comment type="caution">
    <text evidence="1">The sequence shown here is derived from an EMBL/GenBank/DDBJ whole genome shotgun (WGS) entry which is preliminary data.</text>
</comment>
<dbReference type="Gene3D" id="3.40.50.300">
    <property type="entry name" value="P-loop containing nucleotide triphosphate hydrolases"/>
    <property type="match status" value="1"/>
</dbReference>
<evidence type="ECO:0000313" key="1">
    <source>
        <dbReference type="EMBL" id="MDT9685576.1"/>
    </source>
</evidence>
<dbReference type="CDD" id="cd01983">
    <property type="entry name" value="SIMIBI"/>
    <property type="match status" value="1"/>
</dbReference>
<evidence type="ECO:0000313" key="2">
    <source>
        <dbReference type="Proteomes" id="UP001250181"/>
    </source>
</evidence>
<reference evidence="1 2" key="1">
    <citation type="submission" date="2023-09" db="EMBL/GenBank/DDBJ databases">
        <title>Streptomyces sp. nov.: A antagonism against Alternaria gaisen Producing Streptochlin, Isolated from Tamarix root soil.</title>
        <authorList>
            <person name="Chen Y."/>
        </authorList>
    </citation>
    <scope>NUCLEOTIDE SEQUENCE [LARGE SCALE GENOMIC DNA]</scope>
    <source>
        <strain evidence="1 2">TRM76323</strain>
    </source>
</reference>
<protein>
    <submittedName>
        <fullName evidence="1">ParA family protein</fullName>
    </submittedName>
</protein>
<name>A0ABU3QS02_9ACTN</name>
<sequence>MTSDALVEASIETVGHQVTPFPVQEPETKCVVGWKGGIGKTTLAQELAYLDDGVGGDMDWSKGGLSKGWGYNEETRTGAPLIEAFENDRTPKPLRGGPRKPDLIPGHSTFGEFQPSPEVVKRSLIRWSEELKRKITWDTHPDACPSTHGALAASRVAVVPVILQTREMASLEHLLQDISDYPLLLIPYMVPKSVPTWHKDELKRLAKKFQVPVGPIVSEYKWVGVRRKRVAICSEPVFKKEELFVEQMKRVHQAVVRYGN</sequence>
<proteinExistence type="predicted"/>
<gene>
    <name evidence="1" type="ORF">RND61_26445</name>
</gene>
<dbReference type="SUPFAM" id="SSF52540">
    <property type="entry name" value="P-loop containing nucleoside triphosphate hydrolases"/>
    <property type="match status" value="1"/>
</dbReference>
<dbReference type="RefSeq" id="WP_315880620.1">
    <property type="nucleotide sequence ID" value="NZ_JAWCTQ010000044.1"/>
</dbReference>
<keyword evidence="2" id="KW-1185">Reference proteome</keyword>